<feature type="chain" id="PRO_5032827215" description="Spaetzle domain-containing protein" evidence="1">
    <location>
        <begin position="17"/>
        <end position="239"/>
    </location>
</feature>
<evidence type="ECO:0000256" key="1">
    <source>
        <dbReference type="SAM" id="SignalP"/>
    </source>
</evidence>
<name>A0A8B6BKX0_MYTGA</name>
<protein>
    <recommendedName>
        <fullName evidence="4">Spaetzle domain-containing protein</fullName>
    </recommendedName>
</protein>
<accession>A0A8B6BKX0</accession>
<keyword evidence="1" id="KW-0732">Signal</keyword>
<organism evidence="2 3">
    <name type="scientific">Mytilus galloprovincialis</name>
    <name type="common">Mediterranean mussel</name>
    <dbReference type="NCBI Taxonomy" id="29158"/>
    <lineage>
        <taxon>Eukaryota</taxon>
        <taxon>Metazoa</taxon>
        <taxon>Spiralia</taxon>
        <taxon>Lophotrochozoa</taxon>
        <taxon>Mollusca</taxon>
        <taxon>Bivalvia</taxon>
        <taxon>Autobranchia</taxon>
        <taxon>Pteriomorphia</taxon>
        <taxon>Mytilida</taxon>
        <taxon>Mytiloidea</taxon>
        <taxon>Mytilidae</taxon>
        <taxon>Mytilinae</taxon>
        <taxon>Mytilus</taxon>
    </lineage>
</organism>
<dbReference type="Proteomes" id="UP000596742">
    <property type="component" value="Unassembled WGS sequence"/>
</dbReference>
<reference evidence="2" key="1">
    <citation type="submission" date="2018-11" db="EMBL/GenBank/DDBJ databases">
        <authorList>
            <person name="Alioto T."/>
            <person name="Alioto T."/>
        </authorList>
    </citation>
    <scope>NUCLEOTIDE SEQUENCE</scope>
</reference>
<sequence>MLKLLLTCAIIAYVSCVPMDVCNNYKYLYDQCLPHRSWICDKPAGYSPLDMRGLRQKLSQSDGSFIHYIKSCSECLGDPAPYGEKIDYVKKPVCREVKVPIEYINKTVYHELTGLPEGFEVCQVILNGPDRNVQKIYRTDCYNGDERKQNNYCRFDYGVFKQYFCRPTNFVYRTMLIDCPLTGLQYYKEKVSTACSCVKVKCLTGEVAGPFNNRGIRQGPVHVQEIRQKTIVRKNPGLF</sequence>
<evidence type="ECO:0008006" key="4">
    <source>
        <dbReference type="Google" id="ProtNLM"/>
    </source>
</evidence>
<evidence type="ECO:0000313" key="2">
    <source>
        <dbReference type="EMBL" id="VDH92389.1"/>
    </source>
</evidence>
<comment type="caution">
    <text evidence="2">The sequence shown here is derived from an EMBL/GenBank/DDBJ whole genome shotgun (WGS) entry which is preliminary data.</text>
</comment>
<dbReference type="AlphaFoldDB" id="A0A8B6BKX0"/>
<keyword evidence="3" id="KW-1185">Reference proteome</keyword>
<dbReference type="OrthoDB" id="6040476at2759"/>
<gene>
    <name evidence="2" type="ORF">MGAL_10B072091</name>
</gene>
<proteinExistence type="predicted"/>
<evidence type="ECO:0000313" key="3">
    <source>
        <dbReference type="Proteomes" id="UP000596742"/>
    </source>
</evidence>
<feature type="signal peptide" evidence="1">
    <location>
        <begin position="1"/>
        <end position="16"/>
    </location>
</feature>
<dbReference type="EMBL" id="UYJE01000340">
    <property type="protein sequence ID" value="VDH92389.1"/>
    <property type="molecule type" value="Genomic_DNA"/>
</dbReference>